<evidence type="ECO:0000256" key="1">
    <source>
        <dbReference type="SAM" id="MobiDB-lite"/>
    </source>
</evidence>
<protein>
    <recommendedName>
        <fullName evidence="3">DUF6801 domain-containing protein</fullName>
    </recommendedName>
</protein>
<name>A0AAU3GNC8_9ACTN</name>
<evidence type="ECO:0000259" key="3">
    <source>
        <dbReference type="Pfam" id="PF20611"/>
    </source>
</evidence>
<organism evidence="4">
    <name type="scientific">Streptomyces sp. NBC_01401</name>
    <dbReference type="NCBI Taxonomy" id="2903854"/>
    <lineage>
        <taxon>Bacteria</taxon>
        <taxon>Bacillati</taxon>
        <taxon>Actinomycetota</taxon>
        <taxon>Actinomycetes</taxon>
        <taxon>Kitasatosporales</taxon>
        <taxon>Streptomycetaceae</taxon>
        <taxon>Streptomyces</taxon>
    </lineage>
</organism>
<dbReference type="InterPro" id="IPR046542">
    <property type="entry name" value="DUF6801"/>
</dbReference>
<evidence type="ECO:0000256" key="2">
    <source>
        <dbReference type="SAM" id="SignalP"/>
    </source>
</evidence>
<feature type="region of interest" description="Disordered" evidence="1">
    <location>
        <begin position="176"/>
        <end position="253"/>
    </location>
</feature>
<feature type="region of interest" description="Disordered" evidence="1">
    <location>
        <begin position="476"/>
        <end position="500"/>
    </location>
</feature>
<proteinExistence type="predicted"/>
<feature type="domain" description="DUF6801" evidence="3">
    <location>
        <begin position="47"/>
        <end position="200"/>
    </location>
</feature>
<dbReference type="EMBL" id="CP109535">
    <property type="protein sequence ID" value="WTY94005.1"/>
    <property type="molecule type" value="Genomic_DNA"/>
</dbReference>
<keyword evidence="2" id="KW-0732">Signal</keyword>
<reference evidence="4" key="1">
    <citation type="submission" date="2022-10" db="EMBL/GenBank/DDBJ databases">
        <title>The complete genomes of actinobacterial strains from the NBC collection.</title>
        <authorList>
            <person name="Joergensen T.S."/>
            <person name="Alvarez Arevalo M."/>
            <person name="Sterndorff E.B."/>
            <person name="Faurdal D."/>
            <person name="Vuksanovic O."/>
            <person name="Mourched A.-S."/>
            <person name="Charusanti P."/>
            <person name="Shaw S."/>
            <person name="Blin K."/>
            <person name="Weber T."/>
        </authorList>
    </citation>
    <scope>NUCLEOTIDE SEQUENCE</scope>
    <source>
        <strain evidence="4">NBC_01401</strain>
    </source>
</reference>
<feature type="chain" id="PRO_5043334551" description="DUF6801 domain-containing protein" evidence="2">
    <location>
        <begin position="35"/>
        <end position="500"/>
    </location>
</feature>
<dbReference type="Pfam" id="PF20611">
    <property type="entry name" value="DUF6801"/>
    <property type="match status" value="1"/>
</dbReference>
<evidence type="ECO:0000313" key="4">
    <source>
        <dbReference type="EMBL" id="WTY94005.1"/>
    </source>
</evidence>
<feature type="signal peptide" evidence="2">
    <location>
        <begin position="1"/>
        <end position="34"/>
    </location>
</feature>
<accession>A0AAU3GNC8</accession>
<gene>
    <name evidence="4" type="ORF">OG626_03410</name>
</gene>
<dbReference type="AlphaFoldDB" id="A0AAU3GNC8"/>
<sequence length="500" mass="51949">MRGVPEGRRGRATARSAAVLAAVLMAGMIPGAQASVGSRDIDVELGFTCDFPSGERPVKARVSATFPEQGRAGEAVRLGAVGTGLVLPEAVLAELAGPDAVRVEAETRLTVDVAQDGHSAEAEWNGRTEHAVPLPEEGDLALAVPGDVPQVTASGPGELTFTAAKLAVVLNGTKEDGSPAGEAAPELTCTPQDGQDPKLGSVDIQGDAEETEPWPSETAQDDEGGAEPRDAAAPQVEPGAQAPTAGEAPPCAGDPTDYRSMVAYVTGYANVTKLNGASKFPVACAQITQGPQRTELDADGQLHLYQDSSVVVDYEGRPQLPPSTATFLTFGFMPTTAKMEMTQKAPPMGDDGLPEMNIHSDLVLSPPPQHGYTAISMQFSLRLHDVKVNGVPLDVGPDCRTADYFPLAMRGEVVQTATGFSGYQLTTGGPLTGQATIPPFEGCGAGEDLDDLFTASISGESGYVKQTQGAVCVPEREAPPKPQIKCTPSLEPVDVPTAER</sequence>